<dbReference type="Proteomes" id="UP000887562">
    <property type="component" value="Unplaced"/>
</dbReference>
<dbReference type="PANTHER" id="PTHR15742">
    <property type="entry name" value="GIRDIN"/>
    <property type="match status" value="1"/>
</dbReference>
<feature type="coiled-coil region" evidence="1">
    <location>
        <begin position="1392"/>
        <end position="1448"/>
    </location>
</feature>
<feature type="region of interest" description="Disordered" evidence="2">
    <location>
        <begin position="1"/>
        <end position="22"/>
    </location>
</feature>
<feature type="region of interest" description="Disordered" evidence="2">
    <location>
        <begin position="87"/>
        <end position="147"/>
    </location>
</feature>
<feature type="region of interest" description="Disordered" evidence="2">
    <location>
        <begin position="541"/>
        <end position="571"/>
    </location>
</feature>
<feature type="coiled-coil region" evidence="1">
    <location>
        <begin position="716"/>
        <end position="768"/>
    </location>
</feature>
<feature type="region of interest" description="Disordered" evidence="2">
    <location>
        <begin position="464"/>
        <end position="483"/>
    </location>
</feature>
<feature type="compositionally biased region" description="Basic and acidic residues" evidence="2">
    <location>
        <begin position="1154"/>
        <end position="1163"/>
    </location>
</feature>
<feature type="region of interest" description="Disordered" evidence="2">
    <location>
        <begin position="1133"/>
        <end position="1163"/>
    </location>
</feature>
<dbReference type="SUPFAM" id="SSF57997">
    <property type="entry name" value="Tropomyosin"/>
    <property type="match status" value="1"/>
</dbReference>
<sequence>MFPNTRRASLPSNPAAEAATRRECRTFEPQQWRRSVCKNCFRSEPEHVAAANVATPTVVSVTTTSVPTLESTPVAINAWPVTPALSRKSTSVGSMDAPQLRVGGQPQAPGRRNGQNSQRSAEDLHRGPLTGHRSTPAPIQAPPPQTMVPERSAQVGTSGIFSSASSIDARYVEELENDFFDLEDKYDALARERNDLSMELEAKVRSIEELQTSLEQYKEKVSTLERRCTHLEEEIKGYRERLRLPESDQGGVAGGTADMKTGLSTALEGSECNDDLKSRLNQVEQLCQDVMEENEALKEEIEEMQREIEEMHDHFQEEDRDSMREMQRDLEAANKTCRILQFKLRKAERRFEQVEAERANLEERLSRLESQLYNETDIGHIRTLEEELRVAKEVTVRLNNELDILEEKRQFYEDENHQLKNELQICQNRRIASENEVDRLRLELDKLKYESRFAERGPLQITDKKAGRHSTTAAAAPPNTTFSTEQSELVRALQTTKEREADLSEQLRFAEEELRKMNRRMAEAQADNNSLTRQLERLSMQQVRGESPRATASQVKKELAATQQEAKRTKVDENAEKLKAVQEELEMYKETNKMATKRMNQLANEFLTLKVNYREVDWLAKYNDAVESQKDAENQINTLKRRLADASGDLPSSVVARIESRRPSLKSSDSRAAMSKEWLLQKLDNYDKEMGAFAASYLFFPSSRLLIALICFFVSSADLETEMSVLRNTANSLKLQSQRMGDELTEFKAEADQREREFREHIEHLEKKDFVISSLLELMVQRTGLLQEQLERSKSTESEKSSNGAEAELKNLQQLLEKEREKARILETQLKSGASSIPRPMLSENERARLKEIEVLKGQLEEKEEQIEDHESQIRELRGRLERAKKMNEAMKTLIDKDPTDASRASSNTALGSATSPPVPMETKQTALEISSYRREIDSMRKEIAILQQKVVQIEKVREKLLLENKDLQEELKLREDSLFDQDDELEKRNADLAKAKRALELMQVELNEARKGLAAARAQEGMSMKISSTLAENERLKSELRRLEDELRTSNSNLEKAQAAELEASEKCKQLAQELKNKEALVCEKDDLLSEVKKDSQRLDEELNAARQASTEAQTKVKKLEATIAELQKKFQQREGMGGWRPDSSPDSGIGRDGSRDSRRMEMDRLRRECTALRQERDEIAKEARRDRQMFEKRLQEACNRLNSSMDTSAGVVGGSGVSGDLYSRAVAETQVNKKFNLFNELVAKQSSIISQLKIKNEIIQNKVLEYQRKYANLKEQYEAEQEAWLSERVVLESKAKEQEERKNTIASTRKSLQETSIRLAEAEITFEKERQRFEHEMARLESEKSEIKVQLTQLKEQQKLPKVLQRFSASPARTGHISMMNTGASTNAVNAETARRLDSAERTIARLKSELQHRLEAQSQATIAAIHEAEAARAATECQMECLNEQLLQLNLYREQAELFRERLIESEQGADREYKIWSEEREDLLCRIEDSRISIEQWCIRLANREGVEGMKSEEIINDIVAEMERWRTCRQHMPVFRRSSSAGPAMLGSHTSDTQSMMGDSMISTPVTQPKAPLSAGHRSTSVEWFNKSCNGFRGSTVSLAAGISSSLARSVTPSLIRCGRSVSPDVNIRKITNYPDPTPGFLVRSRQSSVDNLGSVGDLTQRPFTSPGKPPLRQPISPARRKFFEDNVTPDSGSLISKTESFTFPLSSSVSSNVIIKHPAELRHSSVTTTTTSNTNTNTVTPIAVVTVESAEEKTSSSPKTSSTPSVLSRISSKLSGSKTDGSRRKSPPKEKRYSPPKTPSSTASSSKSPKQKKKSPVRTSPLPATPTVPTASTSNAAPDSSTAPKRRGSEMIQSIASKLHSAAESSAKPSPSSLSSAFLKTGRSGSLTSTSISPSIMALRQKFDFFPNLTFVKVHFEAERIRDFVLSASLKAFEAQDTSSPASCLSDFL</sequence>
<organism evidence="3 4">
    <name type="scientific">Echinococcus canadensis</name>
    <dbReference type="NCBI Taxonomy" id="519352"/>
    <lineage>
        <taxon>Eukaryota</taxon>
        <taxon>Metazoa</taxon>
        <taxon>Spiralia</taxon>
        <taxon>Lophotrochozoa</taxon>
        <taxon>Platyhelminthes</taxon>
        <taxon>Cestoda</taxon>
        <taxon>Eucestoda</taxon>
        <taxon>Cyclophyllidea</taxon>
        <taxon>Taeniidae</taxon>
        <taxon>Echinococcus</taxon>
        <taxon>Echinococcus canadensis group</taxon>
    </lineage>
</organism>
<dbReference type="InterPro" id="IPR049885">
    <property type="entry name" value="MTCL1-3"/>
</dbReference>
<dbReference type="PANTHER" id="PTHR15742:SF5">
    <property type="entry name" value="GIRDIN"/>
    <property type="match status" value="1"/>
</dbReference>
<feature type="region of interest" description="Disordered" evidence="2">
    <location>
        <begin position="1755"/>
        <end position="1896"/>
    </location>
</feature>
<protein>
    <submittedName>
        <fullName evidence="4">Prefoldin</fullName>
    </submittedName>
</protein>
<feature type="compositionally biased region" description="Low complexity" evidence="2">
    <location>
        <begin position="471"/>
        <end position="481"/>
    </location>
</feature>
<reference evidence="4" key="1">
    <citation type="submission" date="2022-11" db="UniProtKB">
        <authorList>
            <consortium name="WormBaseParasite"/>
        </authorList>
    </citation>
    <scope>IDENTIFICATION</scope>
</reference>
<keyword evidence="1" id="KW-0175">Coiled coil</keyword>
<keyword evidence="3" id="KW-1185">Reference proteome</keyword>
<feature type="region of interest" description="Disordered" evidence="2">
    <location>
        <begin position="895"/>
        <end position="922"/>
    </location>
</feature>
<feature type="coiled-coil region" evidence="1">
    <location>
        <begin position="172"/>
        <end position="241"/>
    </location>
</feature>
<feature type="coiled-coil region" evidence="1">
    <location>
        <begin position="1251"/>
        <end position="1359"/>
    </location>
</feature>
<dbReference type="SUPFAM" id="SSF46579">
    <property type="entry name" value="Prefoldin"/>
    <property type="match status" value="1"/>
</dbReference>
<evidence type="ECO:0000256" key="2">
    <source>
        <dbReference type="SAM" id="MobiDB-lite"/>
    </source>
</evidence>
<dbReference type="Gene3D" id="1.10.287.1490">
    <property type="match status" value="1"/>
</dbReference>
<dbReference type="WBParaSite" id="maker-E.canG7_contigs_3975-snap-gene-0.32-mRNA-1">
    <property type="protein sequence ID" value="maker-E.canG7_contigs_3975-snap-gene-0.32-mRNA-1"/>
    <property type="gene ID" value="EcG7_04866"/>
</dbReference>
<feature type="compositionally biased region" description="Polar residues" evidence="2">
    <location>
        <begin position="903"/>
        <end position="916"/>
    </location>
</feature>
<feature type="coiled-coil region" evidence="1">
    <location>
        <begin position="802"/>
        <end position="894"/>
    </location>
</feature>
<evidence type="ECO:0000313" key="3">
    <source>
        <dbReference type="Proteomes" id="UP000887562"/>
    </source>
</evidence>
<proteinExistence type="predicted"/>
<evidence type="ECO:0000256" key="1">
    <source>
        <dbReference type="SAM" id="Coils"/>
    </source>
</evidence>
<feature type="compositionally biased region" description="Polar residues" evidence="2">
    <location>
        <begin position="1"/>
        <end position="12"/>
    </location>
</feature>
<feature type="compositionally biased region" description="Low complexity" evidence="2">
    <location>
        <begin position="1761"/>
        <end position="1771"/>
    </location>
</feature>
<accession>A0A915EYB5</accession>
<feature type="compositionally biased region" description="Low complexity" evidence="2">
    <location>
        <begin position="1868"/>
        <end position="1896"/>
    </location>
</feature>
<feature type="coiled-coil region" evidence="1">
    <location>
        <begin position="273"/>
        <end position="450"/>
    </location>
</feature>
<feature type="compositionally biased region" description="Low complexity" evidence="2">
    <location>
        <begin position="1805"/>
        <end position="1814"/>
    </location>
</feature>
<name>A0A915EYB5_9CEST</name>
<feature type="compositionally biased region" description="Polar residues" evidence="2">
    <location>
        <begin position="541"/>
        <end position="554"/>
    </location>
</feature>
<feature type="compositionally biased region" description="Polar residues" evidence="2">
    <location>
        <begin position="1772"/>
        <end position="1785"/>
    </location>
</feature>
<feature type="compositionally biased region" description="Low complexity" evidence="2">
    <location>
        <begin position="1825"/>
        <end position="1844"/>
    </location>
</feature>
<feature type="compositionally biased region" description="Basic and acidic residues" evidence="2">
    <location>
        <begin position="555"/>
        <end position="571"/>
    </location>
</feature>
<feature type="compositionally biased region" description="Basic and acidic residues" evidence="2">
    <location>
        <begin position="1786"/>
        <end position="1799"/>
    </location>
</feature>
<evidence type="ECO:0000313" key="4">
    <source>
        <dbReference type="WBParaSite" id="maker-E.canG7_contigs_3975-snap-gene-0.32-mRNA-1"/>
    </source>
</evidence>